<dbReference type="InterPro" id="IPR027396">
    <property type="entry name" value="DsrEFH-like"/>
</dbReference>
<dbReference type="Pfam" id="PF04077">
    <property type="entry name" value="DsrH"/>
    <property type="match status" value="1"/>
</dbReference>
<organism evidence="1 2">
    <name type="scientific">Haemophilus influenzae</name>
    <dbReference type="NCBI Taxonomy" id="727"/>
    <lineage>
        <taxon>Bacteria</taxon>
        <taxon>Pseudomonadati</taxon>
        <taxon>Pseudomonadota</taxon>
        <taxon>Gammaproteobacteria</taxon>
        <taxon>Pasteurellales</taxon>
        <taxon>Pasteurellaceae</taxon>
        <taxon>Haemophilus</taxon>
    </lineage>
</organism>
<comment type="caution">
    <text evidence="1">The sequence shown here is derived from an EMBL/GenBank/DDBJ whole genome shotgun (WGS) entry which is preliminary data.</text>
</comment>
<dbReference type="AlphaFoldDB" id="A0A0D0IJN2"/>
<dbReference type="Gene3D" id="3.40.1260.10">
    <property type="entry name" value="DsrEFH-like"/>
    <property type="match status" value="1"/>
</dbReference>
<evidence type="ECO:0000313" key="1">
    <source>
        <dbReference type="EMBL" id="KIS36059.1"/>
    </source>
</evidence>
<gene>
    <name evidence="1" type="ORF">NTHI1209_01699</name>
</gene>
<accession>A0A0D0IJN2</accession>
<dbReference type="RefSeq" id="WP_005665488.1">
    <property type="nucleotide sequence ID" value="NZ_AP018779.1"/>
</dbReference>
<dbReference type="InterPro" id="IPR007215">
    <property type="entry name" value="Sulphur_relay_TusB/DsrH"/>
</dbReference>
<dbReference type="EMBL" id="JMQP01000002">
    <property type="protein sequence ID" value="KIS36059.1"/>
    <property type="molecule type" value="Genomic_DNA"/>
</dbReference>
<proteinExistence type="predicted"/>
<sequence>MLYTFSQPDYPKTELDDYFSYITEKDAVVLWQDGVLLAIKYPDYFAKCKGNCMILKQDILARNLTALLPQSSKIKLISIEELVGITENYLPQLSL</sequence>
<dbReference type="GO" id="GO:0005737">
    <property type="term" value="C:cytoplasm"/>
    <property type="evidence" value="ECO:0007669"/>
    <property type="project" value="InterPro"/>
</dbReference>
<dbReference type="Proteomes" id="UP000050700">
    <property type="component" value="Unassembled WGS sequence"/>
</dbReference>
<evidence type="ECO:0000313" key="2">
    <source>
        <dbReference type="Proteomes" id="UP000050700"/>
    </source>
</evidence>
<dbReference type="GO" id="GO:0002143">
    <property type="term" value="P:tRNA wobble position uridine thiolation"/>
    <property type="evidence" value="ECO:0007669"/>
    <property type="project" value="InterPro"/>
</dbReference>
<dbReference type="SUPFAM" id="SSF75169">
    <property type="entry name" value="DsrEFH-like"/>
    <property type="match status" value="1"/>
</dbReference>
<dbReference type="PATRIC" id="fig|727.564.peg.646"/>
<protein>
    <submittedName>
        <fullName evidence="1">Sulfur transfer complex subunit TusB</fullName>
    </submittedName>
</protein>
<reference evidence="1 2" key="1">
    <citation type="submission" date="2014-05" db="EMBL/GenBank/DDBJ databases">
        <title>Methylome analysis of the phasevarions of Haemophilus influenzae.</title>
        <authorList>
            <person name="Atack J.M."/>
            <person name="Fox K.L."/>
            <person name="Power P.M."/>
            <person name="Clark T."/>
            <person name="Jurcisek J."/>
            <person name="Korlach J."/>
            <person name="Bakaletz L.O."/>
            <person name="Jennings M.P."/>
        </authorList>
    </citation>
    <scope>NUCLEOTIDE SEQUENCE [LARGE SCALE GENOMIC DNA]</scope>
    <source>
        <strain evidence="1 2">1209</strain>
    </source>
</reference>
<name>A0A0D0IJN2_HAEIF</name>